<dbReference type="InterPro" id="IPR007280">
    <property type="entry name" value="Peptidase_C_arc/bac"/>
</dbReference>
<protein>
    <submittedName>
        <fullName evidence="4">Pre-peptidase C-terminal domain-containing protein</fullName>
    </submittedName>
</protein>
<proteinExistence type="predicted"/>
<dbReference type="Gene3D" id="2.60.120.380">
    <property type="match status" value="10"/>
</dbReference>
<feature type="chain" id="PRO_5011497906" evidence="2">
    <location>
        <begin position="25"/>
        <end position="1696"/>
    </location>
</feature>
<dbReference type="Pfam" id="PF04151">
    <property type="entry name" value="PPC"/>
    <property type="match status" value="10"/>
</dbReference>
<feature type="signal peptide" evidence="2">
    <location>
        <begin position="1"/>
        <end position="24"/>
    </location>
</feature>
<evidence type="ECO:0000313" key="4">
    <source>
        <dbReference type="EMBL" id="SEU08489.1"/>
    </source>
</evidence>
<feature type="domain" description="Peptidase C-terminal archaeal/bacterial" evidence="3">
    <location>
        <begin position="187"/>
        <end position="251"/>
    </location>
</feature>
<keyword evidence="5" id="KW-1185">Reference proteome</keyword>
<dbReference type="EMBL" id="FOIJ01000007">
    <property type="protein sequence ID" value="SEU08489.1"/>
    <property type="molecule type" value="Genomic_DNA"/>
</dbReference>
<feature type="domain" description="Peptidase C-terminal archaeal/bacterial" evidence="3">
    <location>
        <begin position="522"/>
        <end position="587"/>
    </location>
</feature>
<name>A0A1I0JED6_9BACT</name>
<evidence type="ECO:0000259" key="3">
    <source>
        <dbReference type="Pfam" id="PF04151"/>
    </source>
</evidence>
<feature type="domain" description="Peptidase C-terminal archaeal/bacterial" evidence="3">
    <location>
        <begin position="410"/>
        <end position="474"/>
    </location>
</feature>
<feature type="domain" description="Peptidase C-terminal archaeal/bacterial" evidence="3">
    <location>
        <begin position="849"/>
        <end position="915"/>
    </location>
</feature>
<dbReference type="PROSITE" id="PS51257">
    <property type="entry name" value="PROKAR_LIPOPROTEIN"/>
    <property type="match status" value="1"/>
</dbReference>
<dbReference type="Proteomes" id="UP000199181">
    <property type="component" value="Unassembled WGS sequence"/>
</dbReference>
<evidence type="ECO:0000256" key="1">
    <source>
        <dbReference type="SAM" id="MobiDB-lite"/>
    </source>
</evidence>
<feature type="domain" description="Peptidase C-terminal archaeal/bacterial" evidence="3">
    <location>
        <begin position="627"/>
        <end position="694"/>
    </location>
</feature>
<feature type="domain" description="Peptidase C-terminal archaeal/bacterial" evidence="3">
    <location>
        <begin position="956"/>
        <end position="1016"/>
    </location>
</feature>
<sequence>MSLKLMAKTFLTSVWLVCSLAACGGETPTGAEAKASPRHIVQALEGPCTNTIPLGSGTPVTDVSGPSKDWSCIYALTLSEPATRLEFVTSGGTGDGDLYVKFGSAPTDTSSYSCRSIGGTSTESCVISNPKLGTYYVRMYGHTVFSGITLTGTYKPLATSGCDTTVALSNGVPVTHLSMPVLHLSCFYTLEVPPGAGDLKFTTSGSGEADLYVKFGSAPTLTSYDCRSWNTGSAESCVIPAAQAGTYHVRLWSGAGSYSGVSLTGSYTQDCTSLLALTPGTAAGNLTAPANRWSCIHALEVPERATDLKFVTSGGTGNGDLYVRYGAVPDKTTHDCKSTGTTTSETCTLPAARAGTYYVRMTGPTAFSGVNLTGTYALGKPQGCTGTSVLSNGTPEGAVGAAANDWSCLYALEVPPGANNLRFVTSGGSGNGDLYVKRGTPPSDTSYDCKSTEATTQESCALAAAQAGTWYVRMQGPTAFSGVGLTGSYSTVGPAGCTSVIPLSNGASAGSVGASAAHWSCLYTLDVPAGATNLKFATSGGSGDGDLYVKFGSAPDASAYDCKSASTSSTETCTIPLAQPGTYHVRMSGYSSFSGVSLTGSYTSTVLSNNTPVSGLGVTSVGAWSSVYTLEVPAGASNLQFVTSGGTGNSDLYVKFGAPPSDTSYDCKSAGSTPSETCLLPTARAGTWYARVYGASPFSGISLKGAYTPGNPPACTGVLPLSSGTAAGNLGAPAAGWSCTYALNVPAGAGNLRFVTSGGSGNGDLYVKQGSVPDSSTYDCKSSGGTTSETCTLPASQEGTWYVRVYGASAFSGVNLTGSYIPSGCTVALPNGSPVSNLYAGAETWSCLYALDVPAGASNLRFTTGGGLGNASLYVKQGSAPDSSTFDCKSSGVTTSETCTIPVAQAGTWYVRLYGAAAFSGVSLTGAYSTGHCTQALSNGVPVGGLYGAADTWSCTYTLEVPAHATALKFSTASGSGSSSLYVRHGASPDSTTYDCKSSSVCSIPARAGTWYVRLQTASGFSGSSVTGAYIPSIPLSNGMAVGNISGTGTSAAYTLDVPAGATQLKFVTSGGTGNSDLSVRYGSASNPAVCESKGTTTSETCTISLPQEGTYYALLSGSTYAGVSLTGSYTTTNPVPPRNDTCATAEPLVFSSAGMAYVQGDTTLAGNSNGTGDESPTCSPSARASGNDVAYRLTLTEPRSLQVSVTPTDARLAPVVYLRRAESCASPVAAAELACNATGADASGPVDLFVPNLPAGEYTLWVDGGIYKNWSGPTSFGRFSLVAELNPPVLPPVNESCQTAQPLVFQHGIARAVGDTRTAMNDNLQGCGNSTSLYGGDVAYAYTLEETQDVFIELKATETAPGWRPVASMRKGPGCSSYAPDDRCLENSDEGRFFRRFLRQSPGTYIVWVDGATADEAGPFELKVTVNTPSNNASCGSARPLTFDAAGDAFVRGDTTYAGDSSATVGTSRCADQIQNGGDVVYTVTVPPGPPQQVSFVVEPTLDSWLFPVLSLRRACALTTPSDELICGSQVHYALRQKVGVAVARLDPGTYYLWVDSDNWDGAFHLYGHMGAPNDTCATARPISLASDAQPAVATTHVGMMNDYGPGSATPYGGTCGNAGQASVDSVYAFTAPATGKYYTTSNAMKFLGETCDPALCTANSVFEAVEGHTYYFVLDHPEYGASETLDLRVLPYPW</sequence>
<reference evidence="5" key="1">
    <citation type="submission" date="2016-10" db="EMBL/GenBank/DDBJ databases">
        <authorList>
            <person name="Varghese N."/>
            <person name="Submissions S."/>
        </authorList>
    </citation>
    <scope>NUCLEOTIDE SEQUENCE [LARGE SCALE GENOMIC DNA]</scope>
    <source>
        <strain evidence="5">DSM 16858</strain>
    </source>
</reference>
<accession>A0A1I0JED6</accession>
<feature type="domain" description="Peptidase C-terminal archaeal/bacterial" evidence="3">
    <location>
        <begin position="299"/>
        <end position="360"/>
    </location>
</feature>
<evidence type="ECO:0000313" key="5">
    <source>
        <dbReference type="Proteomes" id="UP000199181"/>
    </source>
</evidence>
<evidence type="ECO:0000256" key="2">
    <source>
        <dbReference type="SAM" id="SignalP"/>
    </source>
</evidence>
<feature type="domain" description="Peptidase C-terminal archaeal/bacterial" evidence="3">
    <location>
        <begin position="1051"/>
        <end position="1117"/>
    </location>
</feature>
<gene>
    <name evidence="4" type="ORF">SAMN05443639_107199</name>
</gene>
<feature type="domain" description="Peptidase C-terminal archaeal/bacterial" evidence="3">
    <location>
        <begin position="740"/>
        <end position="807"/>
    </location>
</feature>
<organism evidence="4 5">
    <name type="scientific">Stigmatella erecta</name>
    <dbReference type="NCBI Taxonomy" id="83460"/>
    <lineage>
        <taxon>Bacteria</taxon>
        <taxon>Pseudomonadati</taxon>
        <taxon>Myxococcota</taxon>
        <taxon>Myxococcia</taxon>
        <taxon>Myxococcales</taxon>
        <taxon>Cystobacterineae</taxon>
        <taxon>Archangiaceae</taxon>
        <taxon>Stigmatella</taxon>
    </lineage>
</organism>
<keyword evidence="2" id="KW-0732">Signal</keyword>
<feature type="region of interest" description="Disordered" evidence="1">
    <location>
        <begin position="1166"/>
        <end position="1185"/>
    </location>
</feature>
<feature type="domain" description="Peptidase C-terminal archaeal/bacterial" evidence="3">
    <location>
        <begin position="73"/>
        <end position="141"/>
    </location>
</feature>